<evidence type="ECO:0000256" key="5">
    <source>
        <dbReference type="SAM" id="MobiDB-lite"/>
    </source>
</evidence>
<keyword evidence="3" id="KW-0508">mRNA splicing</keyword>
<keyword evidence="8" id="KW-1185">Reference proteome</keyword>
<accession>A0ABU6YBE2</accession>
<dbReference type="InterPro" id="IPR012677">
    <property type="entry name" value="Nucleotide-bd_a/b_plait_sf"/>
</dbReference>
<gene>
    <name evidence="7" type="ORF">PIB30_035167</name>
</gene>
<dbReference type="EMBL" id="JASCZI010241822">
    <property type="protein sequence ID" value="MED6207364.1"/>
    <property type="molecule type" value="Genomic_DNA"/>
</dbReference>
<evidence type="ECO:0000259" key="6">
    <source>
        <dbReference type="PROSITE" id="PS50102"/>
    </source>
</evidence>
<dbReference type="InterPro" id="IPR035979">
    <property type="entry name" value="RBD_domain_sf"/>
</dbReference>
<feature type="domain" description="RRM" evidence="6">
    <location>
        <begin position="63"/>
        <end position="149"/>
    </location>
</feature>
<evidence type="ECO:0000313" key="7">
    <source>
        <dbReference type="EMBL" id="MED6207364.1"/>
    </source>
</evidence>
<dbReference type="PROSITE" id="PS50102">
    <property type="entry name" value="RRM"/>
    <property type="match status" value="1"/>
</dbReference>
<dbReference type="SUPFAM" id="SSF54928">
    <property type="entry name" value="RNA-binding domain, RBD"/>
    <property type="match status" value="1"/>
</dbReference>
<feature type="region of interest" description="Disordered" evidence="5">
    <location>
        <begin position="144"/>
        <end position="176"/>
    </location>
</feature>
<protein>
    <recommendedName>
        <fullName evidence="6">RRM domain-containing protein</fullName>
    </recommendedName>
</protein>
<reference evidence="7 8" key="1">
    <citation type="journal article" date="2023" name="Plants (Basel)">
        <title>Bridging the Gap: Combining Genomics and Transcriptomics Approaches to Understand Stylosanthes scabra, an Orphan Legume from the Brazilian Caatinga.</title>
        <authorList>
            <person name="Ferreira-Neto J.R.C."/>
            <person name="da Silva M.D."/>
            <person name="Binneck E."/>
            <person name="de Melo N.F."/>
            <person name="da Silva R.H."/>
            <person name="de Melo A.L.T.M."/>
            <person name="Pandolfi V."/>
            <person name="Bustamante F.O."/>
            <person name="Brasileiro-Vidal A.C."/>
            <person name="Benko-Iseppon A.M."/>
        </authorList>
    </citation>
    <scope>NUCLEOTIDE SEQUENCE [LARGE SCALE GENOMIC DNA]</scope>
    <source>
        <tissue evidence="7">Leaves</tissue>
    </source>
</reference>
<evidence type="ECO:0000256" key="4">
    <source>
        <dbReference type="PROSITE-ProRule" id="PRU00176"/>
    </source>
</evidence>
<dbReference type="Proteomes" id="UP001341840">
    <property type="component" value="Unassembled WGS sequence"/>
</dbReference>
<dbReference type="Pfam" id="PF00076">
    <property type="entry name" value="RRM_1"/>
    <property type="match status" value="1"/>
</dbReference>
<dbReference type="PANTHER" id="PTHR23147">
    <property type="entry name" value="SERINE/ARGININE RICH SPLICING FACTOR"/>
    <property type="match status" value="1"/>
</dbReference>
<name>A0ABU6YBE2_9FABA</name>
<dbReference type="SMART" id="SM00360">
    <property type="entry name" value="RRM"/>
    <property type="match status" value="1"/>
</dbReference>
<dbReference type="Gene3D" id="3.30.70.330">
    <property type="match status" value="1"/>
</dbReference>
<organism evidence="7 8">
    <name type="scientific">Stylosanthes scabra</name>
    <dbReference type="NCBI Taxonomy" id="79078"/>
    <lineage>
        <taxon>Eukaryota</taxon>
        <taxon>Viridiplantae</taxon>
        <taxon>Streptophyta</taxon>
        <taxon>Embryophyta</taxon>
        <taxon>Tracheophyta</taxon>
        <taxon>Spermatophyta</taxon>
        <taxon>Magnoliopsida</taxon>
        <taxon>eudicotyledons</taxon>
        <taxon>Gunneridae</taxon>
        <taxon>Pentapetalae</taxon>
        <taxon>rosids</taxon>
        <taxon>fabids</taxon>
        <taxon>Fabales</taxon>
        <taxon>Fabaceae</taxon>
        <taxon>Papilionoideae</taxon>
        <taxon>50 kb inversion clade</taxon>
        <taxon>dalbergioids sensu lato</taxon>
        <taxon>Dalbergieae</taxon>
        <taxon>Pterocarpus clade</taxon>
        <taxon>Stylosanthes</taxon>
    </lineage>
</organism>
<proteinExistence type="predicted"/>
<comment type="caution">
    <text evidence="7">The sequence shown here is derived from an EMBL/GenBank/DDBJ whole genome shotgun (WGS) entry which is preliminary data.</text>
</comment>
<keyword evidence="4" id="KW-0694">RNA-binding</keyword>
<evidence type="ECO:0000313" key="8">
    <source>
        <dbReference type="Proteomes" id="UP001341840"/>
    </source>
</evidence>
<evidence type="ECO:0000256" key="1">
    <source>
        <dbReference type="ARBA" id="ARBA00022664"/>
    </source>
</evidence>
<dbReference type="InterPro" id="IPR050907">
    <property type="entry name" value="SRSF"/>
</dbReference>
<evidence type="ECO:0000256" key="3">
    <source>
        <dbReference type="ARBA" id="ARBA00023187"/>
    </source>
</evidence>
<dbReference type="CDD" id="cd00590">
    <property type="entry name" value="RRM_SF"/>
    <property type="match status" value="1"/>
</dbReference>
<dbReference type="InterPro" id="IPR000504">
    <property type="entry name" value="RRM_dom"/>
</dbReference>
<keyword evidence="2" id="KW-0747">Spliceosome</keyword>
<evidence type="ECO:0000256" key="2">
    <source>
        <dbReference type="ARBA" id="ARBA00022728"/>
    </source>
</evidence>
<sequence>MGEGVEGKEAGNEEIEMGDILRQEVVAQGSRLIVSAGFWMAQGEHSRGHNNHRVLRWIEDETFSVYVDNLPTDTTRQWLWKVFSEIGRVRDIYLSHKVRAKNPLKFAFVRFSTREEVRKAIEHLHGWIVWGCKPWLTESRFKRSEKQESIKGNKPERQVVTKEPPENMRHENEGLKQVETGRKSYKDAVLNEETDSGIWSLEGDEKLQTLGSSKIYLDCDKELKGKLEQSLVEKPGNHTITKI</sequence>
<keyword evidence="1" id="KW-0507">mRNA processing</keyword>